<accession>A0A8K0JRA9</accession>
<feature type="compositionally biased region" description="Pro residues" evidence="1">
    <location>
        <begin position="231"/>
        <end position="246"/>
    </location>
</feature>
<evidence type="ECO:0000259" key="2">
    <source>
        <dbReference type="Pfam" id="PF25534"/>
    </source>
</evidence>
<reference evidence="3" key="1">
    <citation type="submission" date="2020-04" db="EMBL/GenBank/DDBJ databases">
        <title>Analysis of mating type loci in Filobasidium floriforme.</title>
        <authorList>
            <person name="Nowrousian M."/>
        </authorList>
    </citation>
    <scope>NUCLEOTIDE SEQUENCE</scope>
    <source>
        <strain evidence="3">CBS 6242</strain>
    </source>
</reference>
<feature type="compositionally biased region" description="Basic and acidic residues" evidence="1">
    <location>
        <begin position="283"/>
        <end position="293"/>
    </location>
</feature>
<feature type="region of interest" description="Disordered" evidence="1">
    <location>
        <begin position="225"/>
        <end position="293"/>
    </location>
</feature>
<comment type="caution">
    <text evidence="3">The sequence shown here is derived from an EMBL/GenBank/DDBJ whole genome shotgun (WGS) entry which is preliminary data.</text>
</comment>
<dbReference type="InterPro" id="IPR057678">
    <property type="entry name" value="DUF7918"/>
</dbReference>
<protein>
    <recommendedName>
        <fullName evidence="2">DUF7918 domain-containing protein</fullName>
    </recommendedName>
</protein>
<evidence type="ECO:0000313" key="3">
    <source>
        <dbReference type="EMBL" id="KAG7544303.1"/>
    </source>
</evidence>
<dbReference type="AlphaFoldDB" id="A0A8K0JRA9"/>
<evidence type="ECO:0000256" key="1">
    <source>
        <dbReference type="SAM" id="MobiDB-lite"/>
    </source>
</evidence>
<dbReference type="Pfam" id="PF25534">
    <property type="entry name" value="DUF7918"/>
    <property type="match status" value="1"/>
</dbReference>
<evidence type="ECO:0000313" key="4">
    <source>
        <dbReference type="Proteomes" id="UP000812966"/>
    </source>
</evidence>
<dbReference type="PANTHER" id="PTHR36223:SF1">
    <property type="entry name" value="TRANSCRIPTION ELONGATION FACTOR EAF N-TERMINAL DOMAIN-CONTAINING PROTEIN"/>
    <property type="match status" value="1"/>
</dbReference>
<feature type="region of interest" description="Disordered" evidence="1">
    <location>
        <begin position="185"/>
        <end position="204"/>
    </location>
</feature>
<name>A0A8K0JRA9_9TREE</name>
<dbReference type="Proteomes" id="UP000812966">
    <property type="component" value="Unassembled WGS sequence"/>
</dbReference>
<keyword evidence="4" id="KW-1185">Reference proteome</keyword>
<dbReference type="EMBL" id="JABELV010000060">
    <property type="protein sequence ID" value="KAG7544303.1"/>
    <property type="molecule type" value="Genomic_DNA"/>
</dbReference>
<sequence length="341" mass="37963">MPLFSWSGEFTMSVKIDGRDATVYQEKHHQEGDGRTRSEGWICSEVGKSYTIEFGKEGYDARMDPGTRHKDISAYLRIDGVKTEDLAVRQTKKHCHFKGPIDLNKQRRPYMFQKPELRVEDSDDESETTINTAIGTLEVILYRVEYYTQSMPYTPREVVNLTSAISEKHKKGLFTCVTQYGPPVPPSKDSTFLKRKSTQDEEGSPYCKMTIHYASKEVLQAMDIIPRDPRPPTPPARLPTSTPTPPADAIDAKPLISRSPSPQVDVEATGSSAGNPSTKRKRGGGDADAHDDKAVLKRKLQSEMTEALRGYDGTAIDLTLDDMDEAGTAKLSGEKIDLTDD</sequence>
<organism evidence="3 4">
    <name type="scientific">Filobasidium floriforme</name>
    <dbReference type="NCBI Taxonomy" id="5210"/>
    <lineage>
        <taxon>Eukaryota</taxon>
        <taxon>Fungi</taxon>
        <taxon>Dikarya</taxon>
        <taxon>Basidiomycota</taxon>
        <taxon>Agaricomycotina</taxon>
        <taxon>Tremellomycetes</taxon>
        <taxon>Filobasidiales</taxon>
        <taxon>Filobasidiaceae</taxon>
        <taxon>Filobasidium</taxon>
    </lineage>
</organism>
<gene>
    <name evidence="3" type="ORF">FFLO_03342</name>
</gene>
<dbReference type="PANTHER" id="PTHR36223">
    <property type="entry name" value="BETA-LACTAMASE-TYPE TRANSPEPTIDASE FOLD DOMAIN CONTAINING PROTEIN"/>
    <property type="match status" value="1"/>
</dbReference>
<feature type="domain" description="DUF7918" evidence="2">
    <location>
        <begin position="10"/>
        <end position="228"/>
    </location>
</feature>
<proteinExistence type="predicted"/>